<proteinExistence type="predicted"/>
<dbReference type="RefSeq" id="WP_123230211.1">
    <property type="nucleotide sequence ID" value="NZ_JACJSV010000078.1"/>
</dbReference>
<accession>A0ABR8GGR6</accession>
<organism evidence="1 2">
    <name type="scientific">Microcystis viridis FACHB-1342</name>
    <dbReference type="NCBI Taxonomy" id="2692900"/>
    <lineage>
        <taxon>Bacteria</taxon>
        <taxon>Bacillati</taxon>
        <taxon>Cyanobacteriota</taxon>
        <taxon>Cyanophyceae</taxon>
        <taxon>Oscillatoriophycideae</taxon>
        <taxon>Chroococcales</taxon>
        <taxon>Microcystaceae</taxon>
        <taxon>Microcystis</taxon>
    </lineage>
</organism>
<dbReference type="Gene3D" id="1.25.40.10">
    <property type="entry name" value="Tetratricopeptide repeat domain"/>
    <property type="match status" value="1"/>
</dbReference>
<dbReference type="InterPro" id="IPR011990">
    <property type="entry name" value="TPR-like_helical_dom_sf"/>
</dbReference>
<name>A0ABR8GGR6_MICVR</name>
<evidence type="ECO:0000313" key="1">
    <source>
        <dbReference type="EMBL" id="MBD2602365.1"/>
    </source>
</evidence>
<dbReference type="Proteomes" id="UP000648873">
    <property type="component" value="Unassembled WGS sequence"/>
</dbReference>
<comment type="caution">
    <text evidence="1">The sequence shown here is derived from an EMBL/GenBank/DDBJ whole genome shotgun (WGS) entry which is preliminary data.</text>
</comment>
<dbReference type="EMBL" id="JACJSV010000078">
    <property type="protein sequence ID" value="MBD2602365.1"/>
    <property type="molecule type" value="Genomic_DNA"/>
</dbReference>
<sequence>MADYNQATNIKPDYAAAYINRGIAKSDLGDNQGAIADYNQAILVEKGKGKWSWYELANALSRRDVPTRSVWI</sequence>
<keyword evidence="2" id="KW-1185">Reference proteome</keyword>
<evidence type="ECO:0000313" key="2">
    <source>
        <dbReference type="Proteomes" id="UP000648873"/>
    </source>
</evidence>
<reference evidence="1 2" key="1">
    <citation type="journal article" date="2020" name="ISME J.">
        <title>Comparative genomics reveals insights into cyanobacterial evolution and habitat adaptation.</title>
        <authorList>
            <person name="Chen M.Y."/>
            <person name="Teng W.K."/>
            <person name="Zhao L."/>
            <person name="Hu C.X."/>
            <person name="Zhou Y.K."/>
            <person name="Han B.P."/>
            <person name="Song L.R."/>
            <person name="Shu W.S."/>
        </authorList>
    </citation>
    <scope>NUCLEOTIDE SEQUENCE [LARGE SCALE GENOMIC DNA]</scope>
    <source>
        <strain evidence="1 2">FACHB-1342</strain>
    </source>
</reference>
<dbReference type="SUPFAM" id="SSF48452">
    <property type="entry name" value="TPR-like"/>
    <property type="match status" value="1"/>
</dbReference>
<protein>
    <recommendedName>
        <fullName evidence="3">Tetratricopeptide repeat protein</fullName>
    </recommendedName>
</protein>
<evidence type="ECO:0008006" key="3">
    <source>
        <dbReference type="Google" id="ProtNLM"/>
    </source>
</evidence>
<gene>
    <name evidence="1" type="ORF">H6G40_19590</name>
</gene>